<name>A0ABU7E2R3_9TELE</name>
<proteinExistence type="predicted"/>
<protein>
    <submittedName>
        <fullName evidence="2">Uncharacterized protein</fullName>
    </submittedName>
</protein>
<accession>A0ABU7E2R3</accession>
<organism evidence="2 3">
    <name type="scientific">Characodon lateralis</name>
    <dbReference type="NCBI Taxonomy" id="208331"/>
    <lineage>
        <taxon>Eukaryota</taxon>
        <taxon>Metazoa</taxon>
        <taxon>Chordata</taxon>
        <taxon>Craniata</taxon>
        <taxon>Vertebrata</taxon>
        <taxon>Euteleostomi</taxon>
        <taxon>Actinopterygii</taxon>
        <taxon>Neopterygii</taxon>
        <taxon>Teleostei</taxon>
        <taxon>Neoteleostei</taxon>
        <taxon>Acanthomorphata</taxon>
        <taxon>Ovalentaria</taxon>
        <taxon>Atherinomorphae</taxon>
        <taxon>Cyprinodontiformes</taxon>
        <taxon>Goodeidae</taxon>
        <taxon>Characodon</taxon>
    </lineage>
</organism>
<sequence length="126" mass="13631">MPRLPSPQTPPPAPPGGAQGVPRPVPPACPGPSHWPPPGGTCLEHLPRKASRRHPIQMPEPPQLTLLDVEEQRLYSELLPDGRAPHPISKGEAGHPVEEAHFSRLYPGSFGHDPKFLPIGEGRKVD</sequence>
<feature type="region of interest" description="Disordered" evidence="1">
    <location>
        <begin position="104"/>
        <end position="126"/>
    </location>
</feature>
<evidence type="ECO:0000313" key="2">
    <source>
        <dbReference type="EMBL" id="MED6281405.1"/>
    </source>
</evidence>
<feature type="compositionally biased region" description="Pro residues" evidence="1">
    <location>
        <begin position="23"/>
        <end position="39"/>
    </location>
</feature>
<feature type="compositionally biased region" description="Pro residues" evidence="1">
    <location>
        <begin position="1"/>
        <end position="15"/>
    </location>
</feature>
<comment type="caution">
    <text evidence="2">The sequence shown here is derived from an EMBL/GenBank/DDBJ whole genome shotgun (WGS) entry which is preliminary data.</text>
</comment>
<dbReference type="Proteomes" id="UP001352852">
    <property type="component" value="Unassembled WGS sequence"/>
</dbReference>
<dbReference type="EMBL" id="JAHUTJ010043039">
    <property type="protein sequence ID" value="MED6281405.1"/>
    <property type="molecule type" value="Genomic_DNA"/>
</dbReference>
<evidence type="ECO:0000313" key="3">
    <source>
        <dbReference type="Proteomes" id="UP001352852"/>
    </source>
</evidence>
<reference evidence="2 3" key="1">
    <citation type="submission" date="2021-06" db="EMBL/GenBank/DDBJ databases">
        <authorList>
            <person name="Palmer J.M."/>
        </authorList>
    </citation>
    <scope>NUCLEOTIDE SEQUENCE [LARGE SCALE GENOMIC DNA]</scope>
    <source>
        <strain evidence="2 3">CL_MEX2019</strain>
        <tissue evidence="2">Muscle</tissue>
    </source>
</reference>
<gene>
    <name evidence="2" type="ORF">CHARACLAT_021181</name>
</gene>
<feature type="region of interest" description="Disordered" evidence="1">
    <location>
        <begin position="1"/>
        <end position="63"/>
    </location>
</feature>
<keyword evidence="3" id="KW-1185">Reference proteome</keyword>
<evidence type="ECO:0000256" key="1">
    <source>
        <dbReference type="SAM" id="MobiDB-lite"/>
    </source>
</evidence>